<evidence type="ECO:0000313" key="3">
    <source>
        <dbReference type="Proteomes" id="UP000076532"/>
    </source>
</evidence>
<dbReference type="EMBL" id="KV417536">
    <property type="protein sequence ID" value="KZP22894.1"/>
    <property type="molecule type" value="Genomic_DNA"/>
</dbReference>
<evidence type="ECO:0000256" key="1">
    <source>
        <dbReference type="SAM" id="MobiDB-lite"/>
    </source>
</evidence>
<feature type="region of interest" description="Disordered" evidence="1">
    <location>
        <begin position="184"/>
        <end position="253"/>
    </location>
</feature>
<feature type="compositionally biased region" description="Low complexity" evidence="1">
    <location>
        <begin position="231"/>
        <end position="240"/>
    </location>
</feature>
<gene>
    <name evidence="2" type="ORF">FIBSPDRAFT_1043260</name>
</gene>
<feature type="compositionally biased region" description="Basic and acidic residues" evidence="1">
    <location>
        <begin position="15"/>
        <end position="25"/>
    </location>
</feature>
<protein>
    <submittedName>
        <fullName evidence="2">Uncharacterized protein</fullName>
    </submittedName>
</protein>
<sequence length="593" mass="65883">MDRREEVGNLEGSDSDYHSRIEGHNSNRPSAKVVGTMHNSGAHSVQNTRQESKSVLNQVDRQISPQLPESSAAETKRHGHPSSPAFFGGIKNIFGYNNSASQNDQVSTELGDTQRLLRQKQTFSTDLELAHEGRERSMQSHIDKLSAELETMRNSSQKYGSSYEELTDLKQQLAVLKSGEAASGARLQRDADALSPDLSDMRIQSQKYESRAGRYRQERDTLREAQKHAQHQSQAAIAAQETSRSPHAPRGNERELADLTRELRLMKSSNTTLDARLQHLMKERAEAEVTIKDLCDARDAQASSQGTFSLDSFRDAVDQVSEAHVSFNGHPSVERLNESIDNTVLEALEQACKALAAQGDSAAHFDVKPPPIDTPLFVSLAKRSLTEEDRGFLLDACLHSLVVPFVYDMFFQSTISTIAVDDEVEVLDKIFSKITATEPWAVCQRWRAMTASATAIMFKPAELEKQAQHIEEDVSQSIAWAYGQPLTTFHPIRAKLLKNITSLMRDAHQLSLVLKRDILSVRVVASLRHGRDVPYDPQFEDSVWPEMGAKAGDQVIGVYGLGLQKVTPAGHNIVIAKPKVITSALLREIDKGR</sequence>
<feature type="region of interest" description="Disordered" evidence="1">
    <location>
        <begin position="1"/>
        <end position="58"/>
    </location>
</feature>
<feature type="compositionally biased region" description="Basic and acidic residues" evidence="1">
    <location>
        <begin position="208"/>
        <end position="227"/>
    </location>
</feature>
<dbReference type="Proteomes" id="UP000076532">
    <property type="component" value="Unassembled WGS sequence"/>
</dbReference>
<evidence type="ECO:0000313" key="2">
    <source>
        <dbReference type="EMBL" id="KZP22894.1"/>
    </source>
</evidence>
<feature type="compositionally biased region" description="Polar residues" evidence="1">
    <location>
        <begin position="37"/>
        <end position="58"/>
    </location>
</feature>
<dbReference type="AlphaFoldDB" id="A0A166LF99"/>
<organism evidence="2 3">
    <name type="scientific">Athelia psychrophila</name>
    <dbReference type="NCBI Taxonomy" id="1759441"/>
    <lineage>
        <taxon>Eukaryota</taxon>
        <taxon>Fungi</taxon>
        <taxon>Dikarya</taxon>
        <taxon>Basidiomycota</taxon>
        <taxon>Agaricomycotina</taxon>
        <taxon>Agaricomycetes</taxon>
        <taxon>Agaricomycetidae</taxon>
        <taxon>Atheliales</taxon>
        <taxon>Atheliaceae</taxon>
        <taxon>Athelia</taxon>
    </lineage>
</organism>
<name>A0A166LF99_9AGAM</name>
<accession>A0A166LF99</accession>
<reference evidence="2 3" key="1">
    <citation type="journal article" date="2016" name="Mol. Biol. Evol.">
        <title>Comparative Genomics of Early-Diverging Mushroom-Forming Fungi Provides Insights into the Origins of Lignocellulose Decay Capabilities.</title>
        <authorList>
            <person name="Nagy L.G."/>
            <person name="Riley R."/>
            <person name="Tritt A."/>
            <person name="Adam C."/>
            <person name="Daum C."/>
            <person name="Floudas D."/>
            <person name="Sun H."/>
            <person name="Yadav J.S."/>
            <person name="Pangilinan J."/>
            <person name="Larsson K.H."/>
            <person name="Matsuura K."/>
            <person name="Barry K."/>
            <person name="Labutti K."/>
            <person name="Kuo R."/>
            <person name="Ohm R.A."/>
            <person name="Bhattacharya S.S."/>
            <person name="Shirouzu T."/>
            <person name="Yoshinaga Y."/>
            <person name="Martin F.M."/>
            <person name="Grigoriev I.V."/>
            <person name="Hibbett D.S."/>
        </authorList>
    </citation>
    <scope>NUCLEOTIDE SEQUENCE [LARGE SCALE GENOMIC DNA]</scope>
    <source>
        <strain evidence="2 3">CBS 109695</strain>
    </source>
</reference>
<dbReference type="OrthoDB" id="3028347at2759"/>
<proteinExistence type="predicted"/>
<keyword evidence="3" id="KW-1185">Reference proteome</keyword>